<dbReference type="AlphaFoldDB" id="A0AAV4Y1B0"/>
<reference evidence="2 3" key="1">
    <citation type="submission" date="2021-06" db="EMBL/GenBank/DDBJ databases">
        <title>Caerostris extrusa draft genome.</title>
        <authorList>
            <person name="Kono N."/>
            <person name="Arakawa K."/>
        </authorList>
    </citation>
    <scope>NUCLEOTIDE SEQUENCE [LARGE SCALE GENOMIC DNA]</scope>
</reference>
<feature type="chain" id="PRO_5043977548" evidence="1">
    <location>
        <begin position="27"/>
        <end position="100"/>
    </location>
</feature>
<feature type="signal peptide" evidence="1">
    <location>
        <begin position="1"/>
        <end position="26"/>
    </location>
</feature>
<accession>A0AAV4Y1B0</accession>
<evidence type="ECO:0000313" key="3">
    <source>
        <dbReference type="Proteomes" id="UP001054945"/>
    </source>
</evidence>
<protein>
    <submittedName>
        <fullName evidence="2">Uncharacterized protein</fullName>
    </submittedName>
</protein>
<proteinExistence type="predicted"/>
<gene>
    <name evidence="2" type="ORF">CEXT_639891</name>
</gene>
<evidence type="ECO:0000313" key="2">
    <source>
        <dbReference type="EMBL" id="GIZ00765.1"/>
    </source>
</evidence>
<keyword evidence="3" id="KW-1185">Reference proteome</keyword>
<comment type="caution">
    <text evidence="2">The sequence shown here is derived from an EMBL/GenBank/DDBJ whole genome shotgun (WGS) entry which is preliminary data.</text>
</comment>
<evidence type="ECO:0000256" key="1">
    <source>
        <dbReference type="SAM" id="SignalP"/>
    </source>
</evidence>
<dbReference type="EMBL" id="BPLR01018584">
    <property type="protein sequence ID" value="GIZ00765.1"/>
    <property type="molecule type" value="Genomic_DNA"/>
</dbReference>
<sequence length="100" mass="11197">MWVKCSRLKLFGQMWMLYNSLKLVWPDVGAMPQAGLANCGCDLASTYLAISAYNIVASNYPQSQAVLAKCGFNFATSNWCGYTWVKCRSLKLVWQSKDAI</sequence>
<keyword evidence="1" id="KW-0732">Signal</keyword>
<name>A0AAV4Y1B0_CAEEX</name>
<dbReference type="Proteomes" id="UP001054945">
    <property type="component" value="Unassembled WGS sequence"/>
</dbReference>
<organism evidence="2 3">
    <name type="scientific">Caerostris extrusa</name>
    <name type="common">Bark spider</name>
    <name type="synonym">Caerostris bankana</name>
    <dbReference type="NCBI Taxonomy" id="172846"/>
    <lineage>
        <taxon>Eukaryota</taxon>
        <taxon>Metazoa</taxon>
        <taxon>Ecdysozoa</taxon>
        <taxon>Arthropoda</taxon>
        <taxon>Chelicerata</taxon>
        <taxon>Arachnida</taxon>
        <taxon>Araneae</taxon>
        <taxon>Araneomorphae</taxon>
        <taxon>Entelegynae</taxon>
        <taxon>Araneoidea</taxon>
        <taxon>Araneidae</taxon>
        <taxon>Caerostris</taxon>
    </lineage>
</organism>